<evidence type="ECO:0000313" key="2">
    <source>
        <dbReference type="EMBL" id="KAL2320102.1"/>
    </source>
</evidence>
<dbReference type="EMBL" id="JBGMDY010000010">
    <property type="protein sequence ID" value="KAL2320102.1"/>
    <property type="molecule type" value="Genomic_DNA"/>
</dbReference>
<dbReference type="InterPro" id="IPR043502">
    <property type="entry name" value="DNA/RNA_pol_sf"/>
</dbReference>
<dbReference type="InterPro" id="IPR000477">
    <property type="entry name" value="RT_dom"/>
</dbReference>
<dbReference type="PANTHER" id="PTHR24559:SF450">
    <property type="entry name" value="RNA-DIRECTED DNA POLYMERASE HOMOLOG"/>
    <property type="match status" value="1"/>
</dbReference>
<dbReference type="Pfam" id="PF00078">
    <property type="entry name" value="RVT_1"/>
    <property type="match status" value="1"/>
</dbReference>
<proteinExistence type="predicted"/>
<dbReference type="PROSITE" id="PS50878">
    <property type="entry name" value="RT_POL"/>
    <property type="match status" value="1"/>
</dbReference>
<dbReference type="InterPro" id="IPR053134">
    <property type="entry name" value="RNA-dir_DNA_polymerase"/>
</dbReference>
<dbReference type="InterPro" id="IPR043128">
    <property type="entry name" value="Rev_trsase/Diguanyl_cyclase"/>
</dbReference>
<comment type="caution">
    <text evidence="2">The sequence shown here is derived from an EMBL/GenBank/DDBJ whole genome shotgun (WGS) entry which is preliminary data.</text>
</comment>
<gene>
    <name evidence="2" type="ORF">Fmac_029071</name>
</gene>
<dbReference type="AlphaFoldDB" id="A0ABD1L9C0"/>
<reference evidence="2 3" key="1">
    <citation type="submission" date="2024-08" db="EMBL/GenBank/DDBJ databases">
        <title>Insights into the chromosomal genome structure of Flemingia macrophylla.</title>
        <authorList>
            <person name="Ding Y."/>
            <person name="Zhao Y."/>
            <person name="Bi W."/>
            <person name="Wu M."/>
            <person name="Zhao G."/>
            <person name="Gong Y."/>
            <person name="Li W."/>
            <person name="Zhang P."/>
        </authorList>
    </citation>
    <scope>NUCLEOTIDE SEQUENCE [LARGE SCALE GENOMIC DNA]</scope>
    <source>
        <strain evidence="2">DYQJB</strain>
        <tissue evidence="2">Leaf</tissue>
    </source>
</reference>
<protein>
    <recommendedName>
        <fullName evidence="1">Reverse transcriptase domain-containing protein</fullName>
    </recommendedName>
</protein>
<name>A0ABD1L9C0_9FABA</name>
<keyword evidence="3" id="KW-1185">Reference proteome</keyword>
<dbReference type="Gene3D" id="3.30.70.270">
    <property type="match status" value="2"/>
</dbReference>
<dbReference type="PANTHER" id="PTHR24559">
    <property type="entry name" value="TRANSPOSON TY3-I GAG-POL POLYPROTEIN"/>
    <property type="match status" value="1"/>
</dbReference>
<dbReference type="CDD" id="cd01647">
    <property type="entry name" value="RT_LTR"/>
    <property type="match status" value="1"/>
</dbReference>
<feature type="domain" description="Reverse transcriptase" evidence="1">
    <location>
        <begin position="1"/>
        <end position="127"/>
    </location>
</feature>
<organism evidence="2 3">
    <name type="scientific">Flemingia macrophylla</name>
    <dbReference type="NCBI Taxonomy" id="520843"/>
    <lineage>
        <taxon>Eukaryota</taxon>
        <taxon>Viridiplantae</taxon>
        <taxon>Streptophyta</taxon>
        <taxon>Embryophyta</taxon>
        <taxon>Tracheophyta</taxon>
        <taxon>Spermatophyta</taxon>
        <taxon>Magnoliopsida</taxon>
        <taxon>eudicotyledons</taxon>
        <taxon>Gunneridae</taxon>
        <taxon>Pentapetalae</taxon>
        <taxon>rosids</taxon>
        <taxon>fabids</taxon>
        <taxon>Fabales</taxon>
        <taxon>Fabaceae</taxon>
        <taxon>Papilionoideae</taxon>
        <taxon>50 kb inversion clade</taxon>
        <taxon>NPAAA clade</taxon>
        <taxon>indigoferoid/millettioid clade</taxon>
        <taxon>Phaseoleae</taxon>
        <taxon>Flemingia</taxon>
    </lineage>
</organism>
<evidence type="ECO:0000313" key="3">
    <source>
        <dbReference type="Proteomes" id="UP001603857"/>
    </source>
</evidence>
<evidence type="ECO:0000259" key="1">
    <source>
        <dbReference type="PROSITE" id="PS50878"/>
    </source>
</evidence>
<sequence length="188" mass="22097">MDELHGSKVFSKIDLRLGYNQARMKEGDIHKTAFKIHGGHFEYLVMPFGLTNASATFQGLMNDVFKEYIRRFFLVFFDDILIYCKDLQHHISHLHMVLLTMRRNSLYAKKYKCYFGVGRVEYLGHFITKDGVSTDYAKFMVVKNWPIPTSLKQFRGFLGLAGYYRRFVRGYGGITRPLTNMLKKNNFY</sequence>
<dbReference type="SUPFAM" id="SSF56672">
    <property type="entry name" value="DNA/RNA polymerases"/>
    <property type="match status" value="1"/>
</dbReference>
<dbReference type="Proteomes" id="UP001603857">
    <property type="component" value="Unassembled WGS sequence"/>
</dbReference>
<accession>A0ABD1L9C0</accession>